<reference evidence="2" key="1">
    <citation type="journal article" date="2020" name="Stud. Mycol.">
        <title>101 Dothideomycetes genomes: a test case for predicting lifestyles and emergence of pathogens.</title>
        <authorList>
            <person name="Haridas S."/>
            <person name="Albert R."/>
            <person name="Binder M."/>
            <person name="Bloem J."/>
            <person name="Labutti K."/>
            <person name="Salamov A."/>
            <person name="Andreopoulos B."/>
            <person name="Baker S."/>
            <person name="Barry K."/>
            <person name="Bills G."/>
            <person name="Bluhm B."/>
            <person name="Cannon C."/>
            <person name="Castanera R."/>
            <person name="Culley D."/>
            <person name="Daum C."/>
            <person name="Ezra D."/>
            <person name="Gonzalez J."/>
            <person name="Henrissat B."/>
            <person name="Kuo A."/>
            <person name="Liang C."/>
            <person name="Lipzen A."/>
            <person name="Lutzoni F."/>
            <person name="Magnuson J."/>
            <person name="Mondo S."/>
            <person name="Nolan M."/>
            <person name="Ohm R."/>
            <person name="Pangilinan J."/>
            <person name="Park H.-J."/>
            <person name="Ramirez L."/>
            <person name="Alfaro M."/>
            <person name="Sun H."/>
            <person name="Tritt A."/>
            <person name="Yoshinaga Y."/>
            <person name="Zwiers L.-H."/>
            <person name="Turgeon B."/>
            <person name="Goodwin S."/>
            <person name="Spatafora J."/>
            <person name="Crous P."/>
            <person name="Grigoriev I."/>
        </authorList>
    </citation>
    <scope>NUCLEOTIDE SEQUENCE</scope>
    <source>
        <strain evidence="2">CBS 269.34</strain>
    </source>
</reference>
<accession>A0A6A6QEC2</accession>
<dbReference type="CDD" id="cd20071">
    <property type="entry name" value="SET_SMYD"/>
    <property type="match status" value="1"/>
</dbReference>
<dbReference type="EMBL" id="MU004198">
    <property type="protein sequence ID" value="KAF2489827.1"/>
    <property type="molecule type" value="Genomic_DNA"/>
</dbReference>
<feature type="domain" description="SET" evidence="1">
    <location>
        <begin position="106"/>
        <end position="205"/>
    </location>
</feature>
<dbReference type="PROSITE" id="PS50280">
    <property type="entry name" value="SET"/>
    <property type="match status" value="1"/>
</dbReference>
<proteinExistence type="predicted"/>
<dbReference type="SUPFAM" id="SSF82199">
    <property type="entry name" value="SET domain"/>
    <property type="match status" value="1"/>
</dbReference>
<dbReference type="InterPro" id="IPR046341">
    <property type="entry name" value="SET_dom_sf"/>
</dbReference>
<evidence type="ECO:0000259" key="1">
    <source>
        <dbReference type="PROSITE" id="PS50280"/>
    </source>
</evidence>
<dbReference type="AlphaFoldDB" id="A0A6A6QEC2"/>
<dbReference type="Proteomes" id="UP000799750">
    <property type="component" value="Unassembled WGS sequence"/>
</dbReference>
<name>A0A6A6QEC2_9PEZI</name>
<sequence length="285" mass="32641">MSGMLPPTDSQCSRPRMLQRQILQHGLCKRGQKVISPSHMWQDIQVPCTERLSFFRQTQNLLLLRCLAVIIQADTGSHPLASPVASTLTANLAGSDDWRYHDDIIYPIHMLQTLGIDVFADLRYDTWVIRTMYTQILNNVNGEDEEEEEERNGVSTISLHRLYSMINHSCHPNLEWTYQHDRSSSVVIRAKQDIKMGEELFISYIGEEGTFQPFAEKQRRLNPWVGANCGCARCKAERPEADDAEFSEYWLGYLAACSAEDRARNALLLAATDERWTSRLVDNMD</sequence>
<dbReference type="PANTHER" id="PTHR12197:SF251">
    <property type="entry name" value="EG:BACR7C10.4 PROTEIN"/>
    <property type="match status" value="1"/>
</dbReference>
<dbReference type="Pfam" id="PF00856">
    <property type="entry name" value="SET"/>
    <property type="match status" value="1"/>
</dbReference>
<keyword evidence="3" id="KW-1185">Reference proteome</keyword>
<organism evidence="2 3">
    <name type="scientific">Lophium mytilinum</name>
    <dbReference type="NCBI Taxonomy" id="390894"/>
    <lineage>
        <taxon>Eukaryota</taxon>
        <taxon>Fungi</taxon>
        <taxon>Dikarya</taxon>
        <taxon>Ascomycota</taxon>
        <taxon>Pezizomycotina</taxon>
        <taxon>Dothideomycetes</taxon>
        <taxon>Pleosporomycetidae</taxon>
        <taxon>Mytilinidiales</taxon>
        <taxon>Mytilinidiaceae</taxon>
        <taxon>Lophium</taxon>
    </lineage>
</organism>
<evidence type="ECO:0000313" key="3">
    <source>
        <dbReference type="Proteomes" id="UP000799750"/>
    </source>
</evidence>
<dbReference type="Gene3D" id="2.170.270.10">
    <property type="entry name" value="SET domain"/>
    <property type="match status" value="1"/>
</dbReference>
<dbReference type="InterPro" id="IPR050869">
    <property type="entry name" value="H3K4_H4K5_MeTrfase"/>
</dbReference>
<dbReference type="InterPro" id="IPR001214">
    <property type="entry name" value="SET_dom"/>
</dbReference>
<dbReference type="GO" id="GO:0005634">
    <property type="term" value="C:nucleus"/>
    <property type="evidence" value="ECO:0007669"/>
    <property type="project" value="TreeGrafter"/>
</dbReference>
<dbReference type="OrthoDB" id="438641at2759"/>
<dbReference type="PANTHER" id="PTHR12197">
    <property type="entry name" value="HISTONE-LYSINE N-METHYLTRANSFERASE SMYD"/>
    <property type="match status" value="1"/>
</dbReference>
<protein>
    <recommendedName>
        <fullName evidence="1">SET domain-containing protein</fullName>
    </recommendedName>
</protein>
<gene>
    <name evidence="2" type="ORF">BU16DRAFT_165183</name>
</gene>
<evidence type="ECO:0000313" key="2">
    <source>
        <dbReference type="EMBL" id="KAF2489827.1"/>
    </source>
</evidence>